<gene>
    <name evidence="1" type="ORF">SAMN05216187_11093</name>
</gene>
<protein>
    <submittedName>
        <fullName evidence="1">Uncharacterized protein</fullName>
    </submittedName>
</protein>
<dbReference type="RefSeq" id="WP_092599096.1">
    <property type="nucleotide sequence ID" value="NZ_FNFI01000010.1"/>
</dbReference>
<accession>A0A1G9CYB9</accession>
<dbReference type="STRING" id="586411.SAMN05216187_11093"/>
<proteinExistence type="predicted"/>
<reference evidence="2" key="1">
    <citation type="submission" date="2016-10" db="EMBL/GenBank/DDBJ databases">
        <authorList>
            <person name="Varghese N."/>
            <person name="Submissions S."/>
        </authorList>
    </citation>
    <scope>NUCLEOTIDE SEQUENCE [LARGE SCALE GENOMIC DNA]</scope>
    <source>
        <strain evidence="2">CGMCC 1.8911</strain>
    </source>
</reference>
<dbReference type="EMBL" id="FNFI01000010">
    <property type="protein sequence ID" value="SDK56677.1"/>
    <property type="molecule type" value="Genomic_DNA"/>
</dbReference>
<sequence>MTAKQFNVAITSTMMTRNWNPRPMTWAAFLEHIQKVARTKETMAEYDALDKSDKHRTDLKNAGGAFFCGQLARPQRKKDNFVNRSMITLDADYADENFKEDVHKVLSNHVYVLYESRSSRPDKLKYRCIIPFEHEMSAFLHEIVARLIASDIGIEYFDKASFEDVRAMYAATASCDQDIDFIINDGRLLGQVDVLPGRGFSPWAPENWPMKKEEAADKRSTPKFRKDGSRVVKGYRDPRMQNGIHGAFNLFFPVDEAIDEYLEHVYEKVDERHYTFIDGTSHGGLYVFNDEFTLAGSHHDSDPAHGSLWSAFNLVKLHLFDELDEDKHKNMSYTQKPSYKAMRHFMENDEEFIYRMQYREEMQNALKEVKERQESGVILNGQRVEN</sequence>
<name>A0A1G9CYB9_9STAP</name>
<evidence type="ECO:0000313" key="2">
    <source>
        <dbReference type="Proteomes" id="UP000242700"/>
    </source>
</evidence>
<dbReference type="Proteomes" id="UP000242700">
    <property type="component" value="Unassembled WGS sequence"/>
</dbReference>
<dbReference type="AlphaFoldDB" id="A0A1G9CYB9"/>
<organism evidence="1 2">
    <name type="scientific">Jeotgalicoccus aerolatus</name>
    <dbReference type="NCBI Taxonomy" id="709510"/>
    <lineage>
        <taxon>Bacteria</taxon>
        <taxon>Bacillati</taxon>
        <taxon>Bacillota</taxon>
        <taxon>Bacilli</taxon>
        <taxon>Bacillales</taxon>
        <taxon>Staphylococcaceae</taxon>
        <taxon>Jeotgalicoccus</taxon>
    </lineage>
</organism>
<evidence type="ECO:0000313" key="1">
    <source>
        <dbReference type="EMBL" id="SDK56677.1"/>
    </source>
</evidence>